<dbReference type="SUPFAM" id="SSF57850">
    <property type="entry name" value="RING/U-box"/>
    <property type="match status" value="1"/>
</dbReference>
<dbReference type="Pfam" id="PF08783">
    <property type="entry name" value="DWNN"/>
    <property type="match status" value="1"/>
</dbReference>
<dbReference type="PANTHER" id="PTHR15439">
    <property type="entry name" value="RETINOBLASTOMA-BINDING PROTEIN 6"/>
    <property type="match status" value="1"/>
</dbReference>
<reference evidence="8 9" key="1">
    <citation type="journal article" date="2018" name="Sci. Rep.">
        <title>Genomic signatures of local adaptation to the degree of environmental predictability in rotifers.</title>
        <authorList>
            <person name="Franch-Gras L."/>
            <person name="Hahn C."/>
            <person name="Garcia-Roger E.M."/>
            <person name="Carmona M.J."/>
            <person name="Serra M."/>
            <person name="Gomez A."/>
        </authorList>
    </citation>
    <scope>NUCLEOTIDE SEQUENCE [LARGE SCALE GENOMIC DNA]</scope>
    <source>
        <strain evidence="8">HYR1</strain>
    </source>
</reference>
<dbReference type="PANTHER" id="PTHR15439:SF0">
    <property type="entry name" value="CELL DIVISION CYCLE AND APOPTOSIS REGULATOR PROTEIN 1-RELATED"/>
    <property type="match status" value="1"/>
</dbReference>
<dbReference type="InterPro" id="IPR014891">
    <property type="entry name" value="DWNN_domain"/>
</dbReference>
<feature type="compositionally biased region" description="Basic and acidic residues" evidence="6">
    <location>
        <begin position="600"/>
        <end position="627"/>
    </location>
</feature>
<keyword evidence="8" id="KW-0436">Ligase</keyword>
<dbReference type="GO" id="GO:0016567">
    <property type="term" value="P:protein ubiquitination"/>
    <property type="evidence" value="ECO:0007669"/>
    <property type="project" value="InterPro"/>
</dbReference>
<feature type="compositionally biased region" description="Polar residues" evidence="6">
    <location>
        <begin position="125"/>
        <end position="134"/>
    </location>
</feature>
<evidence type="ECO:0000256" key="2">
    <source>
        <dbReference type="ARBA" id="ARBA00022723"/>
    </source>
</evidence>
<dbReference type="Gene3D" id="4.10.60.10">
    <property type="entry name" value="Zinc finger, CCHC-type"/>
    <property type="match status" value="1"/>
</dbReference>
<feature type="domain" description="DWNN" evidence="7">
    <location>
        <begin position="4"/>
        <end position="76"/>
    </location>
</feature>
<keyword evidence="2" id="KW-0479">Metal-binding</keyword>
<evidence type="ECO:0000256" key="4">
    <source>
        <dbReference type="ARBA" id="ARBA00022833"/>
    </source>
</evidence>
<dbReference type="Gene3D" id="3.10.20.90">
    <property type="entry name" value="Phosphatidylinositol 3-kinase Catalytic Subunit, Chain A, domain 1"/>
    <property type="match status" value="1"/>
</dbReference>
<feature type="region of interest" description="Disordered" evidence="6">
    <location>
        <begin position="236"/>
        <end position="259"/>
    </location>
</feature>
<proteinExistence type="predicted"/>
<feature type="compositionally biased region" description="Low complexity" evidence="6">
    <location>
        <begin position="88"/>
        <end position="99"/>
    </location>
</feature>
<dbReference type="STRING" id="10195.A0A3M7SKC1"/>
<dbReference type="GO" id="GO:0016874">
    <property type="term" value="F:ligase activity"/>
    <property type="evidence" value="ECO:0007669"/>
    <property type="project" value="UniProtKB-KW"/>
</dbReference>
<keyword evidence="9" id="KW-1185">Reference proteome</keyword>
<dbReference type="GO" id="GO:0005634">
    <property type="term" value="C:nucleus"/>
    <property type="evidence" value="ECO:0007669"/>
    <property type="project" value="UniProtKB-SubCell"/>
</dbReference>
<organism evidence="8 9">
    <name type="scientific">Brachionus plicatilis</name>
    <name type="common">Marine rotifer</name>
    <name type="synonym">Brachionus muelleri</name>
    <dbReference type="NCBI Taxonomy" id="10195"/>
    <lineage>
        <taxon>Eukaryota</taxon>
        <taxon>Metazoa</taxon>
        <taxon>Spiralia</taxon>
        <taxon>Gnathifera</taxon>
        <taxon>Rotifera</taxon>
        <taxon>Eurotatoria</taxon>
        <taxon>Monogononta</taxon>
        <taxon>Pseudotrocha</taxon>
        <taxon>Ploima</taxon>
        <taxon>Brachionidae</taxon>
        <taxon>Brachionus</taxon>
    </lineage>
</organism>
<gene>
    <name evidence="8" type="ORF">BpHYR1_052694</name>
</gene>
<dbReference type="GO" id="GO:0008270">
    <property type="term" value="F:zinc ion binding"/>
    <property type="evidence" value="ECO:0007669"/>
    <property type="project" value="UniProtKB-KW"/>
</dbReference>
<accession>A0A3M7SKC1</accession>
<comment type="caution">
    <text evidence="8">The sequence shown here is derived from an EMBL/GenBank/DDBJ whole genome shotgun (WGS) entry which is preliminary data.</text>
</comment>
<dbReference type="InterPro" id="IPR013083">
    <property type="entry name" value="Znf_RING/FYVE/PHD"/>
</dbReference>
<dbReference type="AlphaFoldDB" id="A0A3M7SKC1"/>
<feature type="non-terminal residue" evidence="8">
    <location>
        <position position="639"/>
    </location>
</feature>
<evidence type="ECO:0000256" key="3">
    <source>
        <dbReference type="ARBA" id="ARBA00022771"/>
    </source>
</evidence>
<dbReference type="GO" id="GO:0006511">
    <property type="term" value="P:ubiquitin-dependent protein catabolic process"/>
    <property type="evidence" value="ECO:0007669"/>
    <property type="project" value="TreeGrafter"/>
</dbReference>
<keyword evidence="3" id="KW-0863">Zinc-finger</keyword>
<feature type="region of interest" description="Disordered" evidence="6">
    <location>
        <begin position="81"/>
        <end position="134"/>
    </location>
</feature>
<evidence type="ECO:0000256" key="1">
    <source>
        <dbReference type="ARBA" id="ARBA00004123"/>
    </source>
</evidence>
<dbReference type="EMBL" id="REGN01001246">
    <property type="protein sequence ID" value="RNA36047.1"/>
    <property type="molecule type" value="Genomic_DNA"/>
</dbReference>
<protein>
    <submittedName>
        <fullName evidence="8">E3 ubiquitin-ligase RBBP6 isoform X1</fullName>
    </submittedName>
</protein>
<keyword evidence="5" id="KW-0539">Nucleus</keyword>
<dbReference type="Gene3D" id="3.30.40.10">
    <property type="entry name" value="Zinc/RING finger domain, C3HC4 (zinc finger)"/>
    <property type="match status" value="1"/>
</dbReference>
<dbReference type="SMART" id="SM01180">
    <property type="entry name" value="DWNN"/>
    <property type="match status" value="1"/>
</dbReference>
<dbReference type="CDD" id="cd16620">
    <property type="entry name" value="vRING-HC-C4C4_RBBP6"/>
    <property type="match status" value="1"/>
</dbReference>
<comment type="subcellular location">
    <subcellularLocation>
        <location evidence="1">Nucleus</location>
    </subcellularLocation>
</comment>
<dbReference type="Proteomes" id="UP000276133">
    <property type="component" value="Unassembled WGS sequence"/>
</dbReference>
<sequence>MSHIHFKSVYNINYDKVTFDSTSLTLRELKNLIAEKSKLSKKLDFDLEISNAQTSQVYQENDVILKNSRVIVKRVIKNSTTPLRQKSPKPSSSLLTSQSGLNLPNLASDRLSAKSKSVSPSPSSTNLKESANVSSDKTVYDSLAPLSIAAKPLVYIEGLDKQTPEGDVRMDEKAKLESILASSMTKSPISETRMQGFAKSWQKQASPINRPIPPGYVCVICRKPGHLKQFCPDAANLPKPEERPKYPSGIPRTNLRPAQPGEKFAMLGPEGYVVTEIDKEAAKVVKKDRFLFEDEEINSEKIEIETKIEEIPKELKCPFGDHLLKDAVLVPCCGHFICCDECIRQKIISEETIICPNKECDQEIGPMVSITPDHETRKKVQDYLSKLKRKKPATQTEAKTDVFFDMIMSEVNGKEEDLEKSEPISPLQDSNISSSELLSQQLIAASAEYQQMSPVPLPSPPITPTVDLSQVRAQSHAYSSHQYRARFLGQKTYSGQPFPHGTQGFYPHMPRGSFYGQLRPRFMRPAVNMYPQMPFYPTIEPNYQNRRNMKVGLRKKKKSIGDREAGNDLSVRAPGVDPGIEAIINRDTEAKVDLERGTEVVRDREGSTGGLDRNRVNENIKKNREVDLAQGKGSTVDLK</sequence>
<dbReference type="OrthoDB" id="106784at2759"/>
<keyword evidence="4" id="KW-0862">Zinc</keyword>
<feature type="compositionally biased region" description="Low complexity" evidence="6">
    <location>
        <begin position="114"/>
        <end position="124"/>
    </location>
</feature>
<dbReference type="GO" id="GO:0061630">
    <property type="term" value="F:ubiquitin protein ligase activity"/>
    <property type="evidence" value="ECO:0007669"/>
    <property type="project" value="InterPro"/>
</dbReference>
<feature type="region of interest" description="Disordered" evidence="6">
    <location>
        <begin position="600"/>
        <end position="639"/>
    </location>
</feature>
<evidence type="ECO:0000256" key="6">
    <source>
        <dbReference type="SAM" id="MobiDB-lite"/>
    </source>
</evidence>
<dbReference type="PROSITE" id="PS51282">
    <property type="entry name" value="DWNN"/>
    <property type="match status" value="1"/>
</dbReference>
<dbReference type="InterPro" id="IPR033489">
    <property type="entry name" value="RBBP6"/>
</dbReference>
<dbReference type="GO" id="GO:0006397">
    <property type="term" value="P:mRNA processing"/>
    <property type="evidence" value="ECO:0007669"/>
    <property type="project" value="InterPro"/>
</dbReference>
<name>A0A3M7SKC1_BRAPC</name>
<evidence type="ECO:0000313" key="9">
    <source>
        <dbReference type="Proteomes" id="UP000276133"/>
    </source>
</evidence>
<evidence type="ECO:0000313" key="8">
    <source>
        <dbReference type="EMBL" id="RNA36047.1"/>
    </source>
</evidence>
<evidence type="ECO:0000259" key="7">
    <source>
        <dbReference type="PROSITE" id="PS51282"/>
    </source>
</evidence>
<evidence type="ECO:0000256" key="5">
    <source>
        <dbReference type="ARBA" id="ARBA00023242"/>
    </source>
</evidence>